<dbReference type="InterPro" id="IPR050483">
    <property type="entry name" value="CoA-transferase_III_domain"/>
</dbReference>
<evidence type="ECO:0000313" key="2">
    <source>
        <dbReference type="EMBL" id="WNO54093.1"/>
    </source>
</evidence>
<protein>
    <submittedName>
        <fullName evidence="2">CoA transferase</fullName>
        <ecNumber evidence="2">2.8.3.-</ecNumber>
    </submittedName>
</protein>
<evidence type="ECO:0000256" key="1">
    <source>
        <dbReference type="ARBA" id="ARBA00022679"/>
    </source>
</evidence>
<dbReference type="Proteomes" id="UP001302249">
    <property type="component" value="Chromosome"/>
</dbReference>
<dbReference type="SUPFAM" id="SSF89796">
    <property type="entry name" value="CoA-transferase family III (CaiB/BaiF)"/>
    <property type="match status" value="1"/>
</dbReference>
<proteinExistence type="predicted"/>
<dbReference type="InterPro" id="IPR023606">
    <property type="entry name" value="CoA-Trfase_III_dom_1_sf"/>
</dbReference>
<keyword evidence="1 2" id="KW-0808">Transferase</keyword>
<dbReference type="InterPro" id="IPR003673">
    <property type="entry name" value="CoA-Trfase_fam_III"/>
</dbReference>
<reference evidence="2 3" key="1">
    <citation type="submission" date="2023-09" db="EMBL/GenBank/DDBJ databases">
        <authorList>
            <person name="Rey-Velasco X."/>
        </authorList>
    </citation>
    <scope>NUCLEOTIDE SEQUENCE [LARGE SCALE GENOMIC DNA]</scope>
    <source>
        <strain evidence="2 3">W311</strain>
    </source>
</reference>
<dbReference type="Pfam" id="PF02515">
    <property type="entry name" value="CoA_transf_3"/>
    <property type="match status" value="1"/>
</dbReference>
<gene>
    <name evidence="2" type="ORF">RPR59_02200</name>
</gene>
<accession>A0ABZ0B9Y0</accession>
<dbReference type="Gene3D" id="3.30.1540.10">
    <property type="entry name" value="formyl-coa transferase, domain 3"/>
    <property type="match status" value="1"/>
</dbReference>
<dbReference type="InterPro" id="IPR044855">
    <property type="entry name" value="CoA-Trfase_III_dom3_sf"/>
</dbReference>
<dbReference type="PANTHER" id="PTHR48207">
    <property type="entry name" value="SUCCINATE--HYDROXYMETHYLGLUTARATE COA-TRANSFERASE"/>
    <property type="match status" value="1"/>
</dbReference>
<evidence type="ECO:0000313" key="3">
    <source>
        <dbReference type="Proteomes" id="UP001302249"/>
    </source>
</evidence>
<dbReference type="EMBL" id="CP135076">
    <property type="protein sequence ID" value="WNO54093.1"/>
    <property type="molecule type" value="Genomic_DNA"/>
</dbReference>
<dbReference type="RefSeq" id="WP_313916219.1">
    <property type="nucleotide sequence ID" value="NZ_CP135076.1"/>
</dbReference>
<name>A0ABZ0B9Y0_9SPHN</name>
<organism evidence="2 3">
    <name type="scientific">Stakelama saccharophila</name>
    <dbReference type="NCBI Taxonomy" id="3075605"/>
    <lineage>
        <taxon>Bacteria</taxon>
        <taxon>Pseudomonadati</taxon>
        <taxon>Pseudomonadota</taxon>
        <taxon>Alphaproteobacteria</taxon>
        <taxon>Sphingomonadales</taxon>
        <taxon>Sphingomonadaceae</taxon>
        <taxon>Stakelama</taxon>
    </lineage>
</organism>
<dbReference type="GO" id="GO:0016740">
    <property type="term" value="F:transferase activity"/>
    <property type="evidence" value="ECO:0007669"/>
    <property type="project" value="UniProtKB-KW"/>
</dbReference>
<sequence>MPTEANNGIGEQAGKRPLDGLLVLDFSQFLAGPSCALRLADLGARVVKIERPQGGDSSRRLYLADLAFDEDSALFHAINRGKQSFTADLKDAADLDAVRRLVARADVLIHNFRPGVMDRLGLGWGAVQALNPRLVYAGVSGYGPDGPWRDRPGQDLLVQSLSGIAWLSGDGDGPPVPAGLSITDMMAGAHLCQGILALLVRRGVTGAGGRADVSLMETAIDLQFEHLSVHLNREEPMPARSQVANANVYLAAPYGVYPTADGWLALAMAPVDRLGELLGIDALGDFPPGRWFAERDAIKALIRDRLAGEATAHWLALLEPAGIWAAPVLDWPALRAEPAFDALQATQPVRSPDGAALTLTRCPIRIDGEILTSDRAAPRLGADRTAIERELDEGAAP</sequence>
<dbReference type="EC" id="2.8.3.-" evidence="2"/>
<dbReference type="Gene3D" id="3.40.50.10540">
    <property type="entry name" value="Crotonobetainyl-coa:carnitine coa-transferase, domain 1"/>
    <property type="match status" value="1"/>
</dbReference>
<dbReference type="PANTHER" id="PTHR48207:SF4">
    <property type="entry name" value="BLL6097 PROTEIN"/>
    <property type="match status" value="1"/>
</dbReference>
<keyword evidence="3" id="KW-1185">Reference proteome</keyword>